<dbReference type="STRING" id="1121322.SAMN02745136_01791"/>
<dbReference type="SUPFAM" id="SSF51011">
    <property type="entry name" value="Glycosyl hydrolase domain"/>
    <property type="match status" value="1"/>
</dbReference>
<dbReference type="EMBL" id="FRAC01000009">
    <property type="protein sequence ID" value="SHK12948.1"/>
    <property type="molecule type" value="Genomic_DNA"/>
</dbReference>
<evidence type="ECO:0008006" key="3">
    <source>
        <dbReference type="Google" id="ProtNLM"/>
    </source>
</evidence>
<dbReference type="Gene3D" id="2.60.40.1180">
    <property type="entry name" value="Golgi alpha-mannosidase II"/>
    <property type="match status" value="1"/>
</dbReference>
<accession>A0A1M6PYC8</accession>
<evidence type="ECO:0000313" key="2">
    <source>
        <dbReference type="Proteomes" id="UP000184386"/>
    </source>
</evidence>
<reference evidence="1 2" key="1">
    <citation type="submission" date="2016-11" db="EMBL/GenBank/DDBJ databases">
        <authorList>
            <person name="Jaros S."/>
            <person name="Januszkiewicz K."/>
            <person name="Wedrychowicz H."/>
        </authorList>
    </citation>
    <scope>NUCLEOTIDE SEQUENCE [LARGE SCALE GENOMIC DNA]</scope>
    <source>
        <strain evidence="1 2">DSM 15929</strain>
    </source>
</reference>
<dbReference type="AlphaFoldDB" id="A0A1M6PYC8"/>
<organism evidence="1 2">
    <name type="scientific">Anaerocolumna jejuensis DSM 15929</name>
    <dbReference type="NCBI Taxonomy" id="1121322"/>
    <lineage>
        <taxon>Bacteria</taxon>
        <taxon>Bacillati</taxon>
        <taxon>Bacillota</taxon>
        <taxon>Clostridia</taxon>
        <taxon>Lachnospirales</taxon>
        <taxon>Lachnospiraceae</taxon>
        <taxon>Anaerocolumna</taxon>
    </lineage>
</organism>
<dbReference type="RefSeq" id="WP_139241142.1">
    <property type="nucleotide sequence ID" value="NZ_FRAC01000009.1"/>
</dbReference>
<proteinExistence type="predicted"/>
<sequence length="134" mass="15794">MQRYRTVIPSRRNWTIIFYNNEVQLRHEIWPEIRGSIKEEKAEAYILAGGFKVVSDNDFVICYVRSIPEEAIIVICSTDEETREVNIPVNIFGIHYFNITEDLFHNKLQYEYSGTSLTMKVPPHRSYIFCVPCQ</sequence>
<keyword evidence="2" id="KW-1185">Reference proteome</keyword>
<dbReference type="Proteomes" id="UP000184386">
    <property type="component" value="Unassembled WGS sequence"/>
</dbReference>
<name>A0A1M6PYC8_9FIRM</name>
<dbReference type="InterPro" id="IPR013780">
    <property type="entry name" value="Glyco_hydro_b"/>
</dbReference>
<evidence type="ECO:0000313" key="1">
    <source>
        <dbReference type="EMBL" id="SHK12948.1"/>
    </source>
</evidence>
<protein>
    <recommendedName>
        <fullName evidence="3">Maltogenic Amylase, C-terminal domain</fullName>
    </recommendedName>
</protein>
<gene>
    <name evidence="1" type="ORF">SAMN02745136_01791</name>
</gene>